<dbReference type="OrthoDB" id="63946at2"/>
<feature type="chain" id="PRO_5007384541" evidence="1">
    <location>
        <begin position="25"/>
        <end position="424"/>
    </location>
</feature>
<reference evidence="3 4" key="2">
    <citation type="submission" date="2015-12" db="EMBL/GenBank/DDBJ databases">
        <title>Draft Genome Sequence of Desulfitobacterium hafniense Strain DH, a Sulfate-reducing Bacterium Isolated from Paddy Soils.</title>
        <authorList>
            <person name="Bao P."/>
            <person name="Zhang X."/>
            <person name="Li G."/>
        </authorList>
    </citation>
    <scope>NUCLEOTIDE SEQUENCE [LARGE SCALE GENOMIC DNA]</scope>
    <source>
        <strain evidence="3 4">DH</strain>
    </source>
</reference>
<keyword evidence="1" id="KW-0732">Signal</keyword>
<protein>
    <submittedName>
        <fullName evidence="2">Prokaryotic membrane lipoprotein lipid attachment site profile</fullName>
    </submittedName>
</protein>
<evidence type="ECO:0000313" key="4">
    <source>
        <dbReference type="Proteomes" id="UP000054623"/>
    </source>
</evidence>
<sequence>MRRAYSFFIIILLVMGLTACGNQAAMKENNTNPKEKKISFDPGQSFVMNKCLWYDDANVLLVFGNNEKDEQSKIISYNLYSQTSKVLFEGQYSTNYTDQVLINDQNIGYHNLEKALIYDKNSLEKVDEYKKKIEDQFTCYSPNMEYLAEVRKDGLYITNNVLNDPKAIEKQIAQEKNFYLWQIDALIDSGYVYDEISKMTVEEVDKILTKGLGEDELASYNAAKESEAKAATATPPAGYTKESKRIDIASPNYISLSWSEDNAKLVYITNNYSDICILNRDSMEKQTLTGGKDFQYPDGFVQLMWCGFLPNNNDILVNILGESNDTIAILNSAGAKAPKFISENGRITVMDISDRLIMYALNENNSTEEKLICYDYLIDKQNIVYNTTDSIVSAGFSSDQNSIFLSTLPRKGKNEHQLYTFKIN</sequence>
<dbReference type="SUPFAM" id="SSF82171">
    <property type="entry name" value="DPP6 N-terminal domain-like"/>
    <property type="match status" value="1"/>
</dbReference>
<dbReference type="PATRIC" id="fig|49338.4.peg.3073"/>
<dbReference type="RefSeq" id="WP_011460491.1">
    <property type="nucleotide sequence ID" value="NZ_JAYFNZ010000011.1"/>
</dbReference>
<dbReference type="EMBL" id="LK996017">
    <property type="protein sequence ID" value="CDX02746.1"/>
    <property type="molecule type" value="Genomic_DNA"/>
</dbReference>
<keyword evidence="2" id="KW-0449">Lipoprotein</keyword>
<proteinExistence type="predicted"/>
<dbReference type="PROSITE" id="PS51257">
    <property type="entry name" value="PROKAR_LIPOPROTEIN"/>
    <property type="match status" value="1"/>
</dbReference>
<dbReference type="Proteomes" id="UP000054623">
    <property type="component" value="Unassembled WGS sequence"/>
</dbReference>
<feature type="signal peptide" evidence="1">
    <location>
        <begin position="1"/>
        <end position="24"/>
    </location>
</feature>
<reference evidence="2" key="1">
    <citation type="submission" date="2014-07" db="EMBL/GenBank/DDBJ databases">
        <authorList>
            <person name="Hornung V.Bastian."/>
        </authorList>
    </citation>
    <scope>NUCLEOTIDE SEQUENCE</scope>
    <source>
        <strain evidence="2">PCE-S</strain>
    </source>
</reference>
<gene>
    <name evidence="3" type="ORF">AT727_09550</name>
    <name evidence="2" type="ORF">DPCES_2859</name>
</gene>
<evidence type="ECO:0000256" key="1">
    <source>
        <dbReference type="SAM" id="SignalP"/>
    </source>
</evidence>
<organism evidence="2">
    <name type="scientific">Desulfitobacterium hafniense</name>
    <name type="common">Desulfitobacterium frappieri</name>
    <dbReference type="NCBI Taxonomy" id="49338"/>
    <lineage>
        <taxon>Bacteria</taxon>
        <taxon>Bacillati</taxon>
        <taxon>Bacillota</taxon>
        <taxon>Clostridia</taxon>
        <taxon>Eubacteriales</taxon>
        <taxon>Desulfitobacteriaceae</taxon>
        <taxon>Desulfitobacterium</taxon>
    </lineage>
</organism>
<evidence type="ECO:0000313" key="2">
    <source>
        <dbReference type="EMBL" id="CDX02746.1"/>
    </source>
</evidence>
<dbReference type="EMBL" id="LOCK01000050">
    <property type="protein sequence ID" value="KTE90162.1"/>
    <property type="molecule type" value="Genomic_DNA"/>
</dbReference>
<name>A0A098B4G1_DESHA</name>
<accession>A0A098B4G1</accession>
<evidence type="ECO:0000313" key="3">
    <source>
        <dbReference type="EMBL" id="KTE90162.1"/>
    </source>
</evidence>
<dbReference type="AlphaFoldDB" id="A0A098B4G1"/>